<dbReference type="Proteomes" id="UP001497525">
    <property type="component" value="Unassembled WGS sequence"/>
</dbReference>
<dbReference type="Gene3D" id="3.90.20.20">
    <property type="match status" value="1"/>
</dbReference>
<dbReference type="GO" id="GO:0051082">
    <property type="term" value="F:unfolded protein binding"/>
    <property type="evidence" value="ECO:0007669"/>
    <property type="project" value="TreeGrafter"/>
</dbReference>
<organism evidence="7 8">
    <name type="scientific">Calicophoron daubneyi</name>
    <name type="common">Rumen fluke</name>
    <name type="synonym">Paramphistomum daubneyi</name>
    <dbReference type="NCBI Taxonomy" id="300641"/>
    <lineage>
        <taxon>Eukaryota</taxon>
        <taxon>Metazoa</taxon>
        <taxon>Spiralia</taxon>
        <taxon>Lophotrochozoa</taxon>
        <taxon>Platyhelminthes</taxon>
        <taxon>Trematoda</taxon>
        <taxon>Digenea</taxon>
        <taxon>Plagiorchiida</taxon>
        <taxon>Pronocephalata</taxon>
        <taxon>Paramphistomoidea</taxon>
        <taxon>Paramphistomidae</taxon>
        <taxon>Calicophoron</taxon>
    </lineage>
</organism>
<dbReference type="CDD" id="cd00446">
    <property type="entry name" value="GrpE"/>
    <property type="match status" value="1"/>
</dbReference>
<keyword evidence="3" id="KW-0496">Mitochondrion</keyword>
<dbReference type="AlphaFoldDB" id="A0AAV2T342"/>
<keyword evidence="2 3" id="KW-0143">Chaperone</keyword>
<dbReference type="PANTHER" id="PTHR21237">
    <property type="entry name" value="GRPE PROTEIN"/>
    <property type="match status" value="1"/>
</dbReference>
<dbReference type="Gene3D" id="2.30.22.10">
    <property type="entry name" value="Head domain of nucleotide exchange factor GrpE"/>
    <property type="match status" value="1"/>
</dbReference>
<evidence type="ECO:0000256" key="5">
    <source>
        <dbReference type="SAM" id="Coils"/>
    </source>
</evidence>
<evidence type="ECO:0000256" key="3">
    <source>
        <dbReference type="RuleBase" id="RU000640"/>
    </source>
</evidence>
<sequence>MMSVFRPAFVGRIVALARFQPCRLVNARLSGNVQSKSPDGQDHAEGQRAQAHSAECSSGESKPLGKETEDVMQKLQLLQSENERLISAHSELEDKYKRSLAEADNVRKRLTKQIEDAKMFGVQKFCKDLLEVADVLTKATESVPADALKPGANPEFLSLYEGLKMTEQQMLKVFARHQLVRIIPAEGDAFDPNFHEALFLAPIKEGKKPNTIATVTKVGYKLYDRTLRPAYVTVFGS</sequence>
<dbReference type="SUPFAM" id="SSF58014">
    <property type="entry name" value="Coiled-coil domain of nucleotide exchange factor GrpE"/>
    <property type="match status" value="1"/>
</dbReference>
<keyword evidence="5" id="KW-0175">Coiled coil</keyword>
<dbReference type="EMBL" id="CAXLJL010000112">
    <property type="protein sequence ID" value="CAL5131877.1"/>
    <property type="molecule type" value="Genomic_DNA"/>
</dbReference>
<dbReference type="PANTHER" id="PTHR21237:SF23">
    <property type="entry name" value="GRPE PROTEIN HOMOLOG, MITOCHONDRIAL"/>
    <property type="match status" value="1"/>
</dbReference>
<dbReference type="HAMAP" id="MF_01151">
    <property type="entry name" value="GrpE"/>
    <property type="match status" value="1"/>
</dbReference>
<dbReference type="Pfam" id="PF01025">
    <property type="entry name" value="GrpE"/>
    <property type="match status" value="1"/>
</dbReference>
<dbReference type="PROSITE" id="PS01071">
    <property type="entry name" value="GRPE"/>
    <property type="match status" value="1"/>
</dbReference>
<dbReference type="InterPro" id="IPR000740">
    <property type="entry name" value="GrpE"/>
</dbReference>
<evidence type="ECO:0000256" key="6">
    <source>
        <dbReference type="SAM" id="MobiDB-lite"/>
    </source>
</evidence>
<feature type="coiled-coil region" evidence="5">
    <location>
        <begin position="75"/>
        <end position="113"/>
    </location>
</feature>
<evidence type="ECO:0000313" key="7">
    <source>
        <dbReference type="EMBL" id="CAL5131877.1"/>
    </source>
</evidence>
<dbReference type="GO" id="GO:0006457">
    <property type="term" value="P:protein folding"/>
    <property type="evidence" value="ECO:0007669"/>
    <property type="project" value="InterPro"/>
</dbReference>
<evidence type="ECO:0000313" key="8">
    <source>
        <dbReference type="Proteomes" id="UP001497525"/>
    </source>
</evidence>
<dbReference type="GO" id="GO:0051087">
    <property type="term" value="F:protein-folding chaperone binding"/>
    <property type="evidence" value="ECO:0007669"/>
    <property type="project" value="InterPro"/>
</dbReference>
<protein>
    <recommendedName>
        <fullName evidence="3">GrpE protein homolog</fullName>
    </recommendedName>
</protein>
<name>A0AAV2T342_CALDB</name>
<dbReference type="InterPro" id="IPR013805">
    <property type="entry name" value="GrpE_CC"/>
</dbReference>
<comment type="similarity">
    <text evidence="1 4">Belongs to the GrpE family.</text>
</comment>
<comment type="subcellular location">
    <subcellularLocation>
        <location evidence="3">Mitochondrion matrix</location>
    </subcellularLocation>
</comment>
<proteinExistence type="inferred from homology"/>
<dbReference type="SUPFAM" id="SSF51064">
    <property type="entry name" value="Head domain of nucleotide exchange factor GrpE"/>
    <property type="match status" value="1"/>
</dbReference>
<evidence type="ECO:0000256" key="1">
    <source>
        <dbReference type="ARBA" id="ARBA00009054"/>
    </source>
</evidence>
<dbReference type="GO" id="GO:0042803">
    <property type="term" value="F:protein homodimerization activity"/>
    <property type="evidence" value="ECO:0007669"/>
    <property type="project" value="InterPro"/>
</dbReference>
<accession>A0AAV2T342</accession>
<evidence type="ECO:0000256" key="4">
    <source>
        <dbReference type="RuleBase" id="RU004478"/>
    </source>
</evidence>
<comment type="caution">
    <text evidence="7">The sequence shown here is derived from an EMBL/GenBank/DDBJ whole genome shotgun (WGS) entry which is preliminary data.</text>
</comment>
<feature type="region of interest" description="Disordered" evidence="6">
    <location>
        <begin position="32"/>
        <end position="67"/>
    </location>
</feature>
<dbReference type="PRINTS" id="PR00773">
    <property type="entry name" value="GRPEPROTEIN"/>
</dbReference>
<dbReference type="GO" id="GO:0001405">
    <property type="term" value="C:PAM complex, Tim23 associated import motor"/>
    <property type="evidence" value="ECO:0007669"/>
    <property type="project" value="TreeGrafter"/>
</dbReference>
<evidence type="ECO:0000256" key="2">
    <source>
        <dbReference type="ARBA" id="ARBA00023186"/>
    </source>
</evidence>
<reference evidence="7" key="1">
    <citation type="submission" date="2024-06" db="EMBL/GenBank/DDBJ databases">
        <authorList>
            <person name="Liu X."/>
            <person name="Lenzi L."/>
            <person name="Haldenby T S."/>
            <person name="Uol C."/>
        </authorList>
    </citation>
    <scope>NUCLEOTIDE SEQUENCE</scope>
</reference>
<gene>
    <name evidence="7" type="ORF">CDAUBV1_LOCUS4414</name>
</gene>
<dbReference type="GO" id="GO:0000774">
    <property type="term" value="F:adenyl-nucleotide exchange factor activity"/>
    <property type="evidence" value="ECO:0007669"/>
    <property type="project" value="InterPro"/>
</dbReference>
<dbReference type="GO" id="GO:0030150">
    <property type="term" value="P:protein import into mitochondrial matrix"/>
    <property type="evidence" value="ECO:0007669"/>
    <property type="project" value="TreeGrafter"/>
</dbReference>
<dbReference type="InterPro" id="IPR009012">
    <property type="entry name" value="GrpE_head"/>
</dbReference>
<comment type="function">
    <text evidence="3">Essential component of the PAM complex, a complex required for the translocation of transit peptide-containing proteins from the inner membrane into the mitochondrial matrix in an ATP-dependent manner.</text>
</comment>